<reference evidence="2" key="1">
    <citation type="journal article" date="2024" name="Front. Bioeng. Biotechnol.">
        <title>Genome-scale model development and genomic sequencing of the oleaginous clade Lipomyces.</title>
        <authorList>
            <person name="Czajka J.J."/>
            <person name="Han Y."/>
            <person name="Kim J."/>
            <person name="Mondo S.J."/>
            <person name="Hofstad B.A."/>
            <person name="Robles A."/>
            <person name="Haridas S."/>
            <person name="Riley R."/>
            <person name="LaButti K."/>
            <person name="Pangilinan J."/>
            <person name="Andreopoulos W."/>
            <person name="Lipzen A."/>
            <person name="Yan J."/>
            <person name="Wang M."/>
            <person name="Ng V."/>
            <person name="Grigoriev I.V."/>
            <person name="Spatafora J.W."/>
            <person name="Magnuson J.K."/>
            <person name="Baker S.E."/>
            <person name="Pomraning K.R."/>
        </authorList>
    </citation>
    <scope>NUCLEOTIDE SEQUENCE [LARGE SCALE GENOMIC DNA]</scope>
    <source>
        <strain evidence="2">CBS 7786</strain>
    </source>
</reference>
<gene>
    <name evidence="1" type="ORF">V1525DRAFT_286559</name>
</gene>
<organism evidence="1 2">
    <name type="scientific">Lipomyces kononenkoae</name>
    <name type="common">Yeast</name>
    <dbReference type="NCBI Taxonomy" id="34357"/>
    <lineage>
        <taxon>Eukaryota</taxon>
        <taxon>Fungi</taxon>
        <taxon>Dikarya</taxon>
        <taxon>Ascomycota</taxon>
        <taxon>Saccharomycotina</taxon>
        <taxon>Lipomycetes</taxon>
        <taxon>Lipomycetales</taxon>
        <taxon>Lipomycetaceae</taxon>
        <taxon>Lipomyces</taxon>
    </lineage>
</organism>
<proteinExistence type="predicted"/>
<dbReference type="Proteomes" id="UP001433508">
    <property type="component" value="Unassembled WGS sequence"/>
</dbReference>
<evidence type="ECO:0000313" key="1">
    <source>
        <dbReference type="EMBL" id="KAK9235063.1"/>
    </source>
</evidence>
<keyword evidence="2" id="KW-1185">Reference proteome</keyword>
<evidence type="ECO:0000313" key="2">
    <source>
        <dbReference type="Proteomes" id="UP001433508"/>
    </source>
</evidence>
<accession>A0ACC3STU2</accession>
<comment type="caution">
    <text evidence="1">The sequence shown here is derived from an EMBL/GenBank/DDBJ whole genome shotgun (WGS) entry which is preliminary data.</text>
</comment>
<sequence>MVAVSPSSISIRSAGHEDVAAVAELGAHVFSTTFGHSVTTEQLQAYLTESYSIPATTKDVTDPMKDMIVATSQDGAIVGFALLTRGTSEPCIAQLESTVELQRIYVHPTYHGNGVGKILIKKLEDMAREQGFKHIWLGVWEENYKAQKVYEKQGYRVVGDHDFTIGDVVQTDQIMVKEL</sequence>
<dbReference type="EMBL" id="MU971433">
    <property type="protein sequence ID" value="KAK9235063.1"/>
    <property type="molecule type" value="Genomic_DNA"/>
</dbReference>
<name>A0ACC3STU2_LIPKO</name>
<protein>
    <submittedName>
        <fullName evidence="1">Acyl-CoA N-acyltransferase</fullName>
    </submittedName>
</protein>